<name>A0AAD7W0R2_9TELE</name>
<comment type="caution">
    <text evidence="2">The sequence shown here is derived from an EMBL/GenBank/DDBJ whole genome shotgun (WGS) entry which is preliminary data.</text>
</comment>
<protein>
    <submittedName>
        <fullName evidence="2">Uncharacterized protein</fullName>
    </submittedName>
</protein>
<dbReference type="Proteomes" id="UP001221898">
    <property type="component" value="Unassembled WGS sequence"/>
</dbReference>
<gene>
    <name evidence="2" type="ORF">AAFF_G00320660</name>
</gene>
<reference evidence="2" key="1">
    <citation type="journal article" date="2023" name="Science">
        <title>Genome structures resolve the early diversification of teleost fishes.</title>
        <authorList>
            <person name="Parey E."/>
            <person name="Louis A."/>
            <person name="Montfort J."/>
            <person name="Bouchez O."/>
            <person name="Roques C."/>
            <person name="Iampietro C."/>
            <person name="Lluch J."/>
            <person name="Castinel A."/>
            <person name="Donnadieu C."/>
            <person name="Desvignes T."/>
            <person name="Floi Bucao C."/>
            <person name="Jouanno E."/>
            <person name="Wen M."/>
            <person name="Mejri S."/>
            <person name="Dirks R."/>
            <person name="Jansen H."/>
            <person name="Henkel C."/>
            <person name="Chen W.J."/>
            <person name="Zahm M."/>
            <person name="Cabau C."/>
            <person name="Klopp C."/>
            <person name="Thompson A.W."/>
            <person name="Robinson-Rechavi M."/>
            <person name="Braasch I."/>
            <person name="Lecointre G."/>
            <person name="Bobe J."/>
            <person name="Postlethwait J.H."/>
            <person name="Berthelot C."/>
            <person name="Roest Crollius H."/>
            <person name="Guiguen Y."/>
        </authorList>
    </citation>
    <scope>NUCLEOTIDE SEQUENCE</scope>
    <source>
        <strain evidence="2">NC1722</strain>
    </source>
</reference>
<dbReference type="EMBL" id="JAINUG010000484">
    <property type="protein sequence ID" value="KAJ8367343.1"/>
    <property type="molecule type" value="Genomic_DNA"/>
</dbReference>
<dbReference type="AlphaFoldDB" id="A0AAD7W0R2"/>
<evidence type="ECO:0000313" key="2">
    <source>
        <dbReference type="EMBL" id="KAJ8367343.1"/>
    </source>
</evidence>
<accession>A0AAD7W0R2</accession>
<evidence type="ECO:0000256" key="1">
    <source>
        <dbReference type="SAM" id="MobiDB-lite"/>
    </source>
</evidence>
<evidence type="ECO:0000313" key="3">
    <source>
        <dbReference type="Proteomes" id="UP001221898"/>
    </source>
</evidence>
<organism evidence="2 3">
    <name type="scientific">Aldrovandia affinis</name>
    <dbReference type="NCBI Taxonomy" id="143900"/>
    <lineage>
        <taxon>Eukaryota</taxon>
        <taxon>Metazoa</taxon>
        <taxon>Chordata</taxon>
        <taxon>Craniata</taxon>
        <taxon>Vertebrata</taxon>
        <taxon>Euteleostomi</taxon>
        <taxon>Actinopterygii</taxon>
        <taxon>Neopterygii</taxon>
        <taxon>Teleostei</taxon>
        <taxon>Notacanthiformes</taxon>
        <taxon>Halosauridae</taxon>
        <taxon>Aldrovandia</taxon>
    </lineage>
</organism>
<feature type="region of interest" description="Disordered" evidence="1">
    <location>
        <begin position="15"/>
        <end position="122"/>
    </location>
</feature>
<feature type="compositionally biased region" description="Polar residues" evidence="1">
    <location>
        <begin position="26"/>
        <end position="42"/>
    </location>
</feature>
<sequence length="145" mass="15298">MAVQNSTVSTISEGIYMGLDSPGQDVYNTVDQTSHNSPGAQNTERKLRDPACVGGETSQKGENEEKETEGKTGVGRDTYTRSVEQVGSGDDSDTGKEKNLCTSGPELPELLSRLPGSWGGGCGFETQKTLDSRCEVDSPPHLSGG</sequence>
<keyword evidence="3" id="KW-1185">Reference proteome</keyword>
<proteinExistence type="predicted"/>